<dbReference type="PANTHER" id="PTHR47618">
    <property type="entry name" value="BIFUNCTIONAL OLIGORIBONUCLEASE AND PAP PHOSPHATASE NRNA"/>
    <property type="match status" value="1"/>
</dbReference>
<gene>
    <name evidence="3" type="ORF">SAMN04488516_101458</name>
</gene>
<dbReference type="Pfam" id="PF01368">
    <property type="entry name" value="DHH"/>
    <property type="match status" value="1"/>
</dbReference>
<dbReference type="InterPro" id="IPR001667">
    <property type="entry name" value="DDH_dom"/>
</dbReference>
<accession>A0A1H0AL52</accession>
<evidence type="ECO:0000313" key="3">
    <source>
        <dbReference type="EMBL" id="SDN34139.1"/>
    </source>
</evidence>
<dbReference type="Proteomes" id="UP000199602">
    <property type="component" value="Unassembled WGS sequence"/>
</dbReference>
<dbReference type="AlphaFoldDB" id="A0A1H0AL52"/>
<protein>
    <submittedName>
        <fullName evidence="3">Phosphoesterase RecJ domain-containing protein</fullName>
    </submittedName>
</protein>
<dbReference type="InterPro" id="IPR003156">
    <property type="entry name" value="DHHA1_dom"/>
</dbReference>
<dbReference type="RefSeq" id="WP_092062748.1">
    <property type="nucleotide sequence ID" value="NZ_FNIN01000001.1"/>
</dbReference>
<dbReference type="Gene3D" id="3.90.1640.10">
    <property type="entry name" value="inorganic pyrophosphatase (n-terminal core)"/>
    <property type="match status" value="1"/>
</dbReference>
<feature type="domain" description="DHHA1" evidence="2">
    <location>
        <begin position="232"/>
        <end position="314"/>
    </location>
</feature>
<evidence type="ECO:0000313" key="4">
    <source>
        <dbReference type="Proteomes" id="UP000199602"/>
    </source>
</evidence>
<sequence>MKDKKKIIQTLQQDNNFLVVSHLNPDGDAIGSSVALGFILKKLNKNFSLYNASGLPEKFSWLKLPKKFCNTLPPQKPKWIIILDCGDKNRMGDEILPWLETCKTINMDHHLHNPLFGSLNLVNENASCVGEIIADLCVDLNIEITGALAEAIYLAIISDTGYFTYSNTTSYAHFITSKMIEQGLNVGKINSILSQTWSLNKIKLMSLVLETTELFQSGEIAVIQITQSMFKKTNTGPEDCEGFINYIRNIKKVKVAVSLREEKDNTIKFSLRSYDKVNVQQIASNLGGGGHKNAAGGILKCSLNEAKKIIINEIRKVL</sequence>
<feature type="domain" description="DDH" evidence="1">
    <location>
        <begin position="17"/>
        <end position="156"/>
    </location>
</feature>
<dbReference type="SUPFAM" id="SSF64182">
    <property type="entry name" value="DHH phosphoesterases"/>
    <property type="match status" value="1"/>
</dbReference>
<reference evidence="3 4" key="1">
    <citation type="submission" date="2016-10" db="EMBL/GenBank/DDBJ databases">
        <authorList>
            <person name="de Groot N.N."/>
        </authorList>
    </citation>
    <scope>NUCLEOTIDE SEQUENCE [LARGE SCALE GENOMIC DNA]</scope>
    <source>
        <strain evidence="3 4">DSM 15269</strain>
    </source>
</reference>
<evidence type="ECO:0000259" key="2">
    <source>
        <dbReference type="Pfam" id="PF02272"/>
    </source>
</evidence>
<dbReference type="InterPro" id="IPR051319">
    <property type="entry name" value="Oligoribo/pAp-PDE_c-di-AMP_PDE"/>
</dbReference>
<dbReference type="EMBL" id="FNIN01000001">
    <property type="protein sequence ID" value="SDN34139.1"/>
    <property type="molecule type" value="Genomic_DNA"/>
</dbReference>
<dbReference type="Pfam" id="PF02272">
    <property type="entry name" value="DHHA1"/>
    <property type="match status" value="1"/>
</dbReference>
<dbReference type="Gene3D" id="3.10.310.30">
    <property type="match status" value="1"/>
</dbReference>
<dbReference type="GO" id="GO:0003676">
    <property type="term" value="F:nucleic acid binding"/>
    <property type="evidence" value="ECO:0007669"/>
    <property type="project" value="InterPro"/>
</dbReference>
<evidence type="ECO:0000259" key="1">
    <source>
        <dbReference type="Pfam" id="PF01368"/>
    </source>
</evidence>
<keyword evidence="4" id="KW-1185">Reference proteome</keyword>
<name>A0A1H0AL52_9BACT</name>
<dbReference type="PANTHER" id="PTHR47618:SF1">
    <property type="entry name" value="BIFUNCTIONAL OLIGORIBONUCLEASE AND PAP PHOSPHATASE NRNA"/>
    <property type="match status" value="1"/>
</dbReference>
<dbReference type="OrthoDB" id="9803668at2"/>
<dbReference type="STRING" id="206665.SAMN04488516_101458"/>
<proteinExistence type="predicted"/>
<dbReference type="InterPro" id="IPR038763">
    <property type="entry name" value="DHH_sf"/>
</dbReference>
<organism evidence="3 4">
    <name type="scientific">Desulfonauticus submarinus</name>
    <dbReference type="NCBI Taxonomy" id="206665"/>
    <lineage>
        <taxon>Bacteria</taxon>
        <taxon>Pseudomonadati</taxon>
        <taxon>Thermodesulfobacteriota</taxon>
        <taxon>Desulfovibrionia</taxon>
        <taxon>Desulfovibrionales</taxon>
        <taxon>Desulfonauticaceae</taxon>
        <taxon>Desulfonauticus</taxon>
    </lineage>
</organism>